<evidence type="ECO:0000313" key="1">
    <source>
        <dbReference type="EMBL" id="GBM60303.1"/>
    </source>
</evidence>
<organism evidence="1 2">
    <name type="scientific">Araneus ventricosus</name>
    <name type="common">Orbweaver spider</name>
    <name type="synonym">Epeira ventricosa</name>
    <dbReference type="NCBI Taxonomy" id="182803"/>
    <lineage>
        <taxon>Eukaryota</taxon>
        <taxon>Metazoa</taxon>
        <taxon>Ecdysozoa</taxon>
        <taxon>Arthropoda</taxon>
        <taxon>Chelicerata</taxon>
        <taxon>Arachnida</taxon>
        <taxon>Araneae</taxon>
        <taxon>Araneomorphae</taxon>
        <taxon>Entelegynae</taxon>
        <taxon>Araneoidea</taxon>
        <taxon>Araneidae</taxon>
        <taxon>Araneus</taxon>
    </lineage>
</organism>
<reference evidence="1 2" key="1">
    <citation type="journal article" date="2019" name="Sci. Rep.">
        <title>Orb-weaving spider Araneus ventricosus genome elucidates the spidroin gene catalogue.</title>
        <authorList>
            <person name="Kono N."/>
            <person name="Nakamura H."/>
            <person name="Ohtoshi R."/>
            <person name="Moran D.A.P."/>
            <person name="Shinohara A."/>
            <person name="Yoshida Y."/>
            <person name="Fujiwara M."/>
            <person name="Mori M."/>
            <person name="Tomita M."/>
            <person name="Arakawa K."/>
        </authorList>
    </citation>
    <scope>NUCLEOTIDE SEQUENCE [LARGE SCALE GENOMIC DNA]</scope>
</reference>
<dbReference type="OrthoDB" id="6347417at2759"/>
<dbReference type="PANTHER" id="PTHR46114:SF1">
    <property type="entry name" value="ZAD DOMAIN-CONTAINING PROTEIN"/>
    <property type="match status" value="1"/>
</dbReference>
<accession>A0A4Y2H3T6</accession>
<gene>
    <name evidence="1" type="ORF">AVEN_81658_1</name>
</gene>
<dbReference type="EMBL" id="BGPR01001718">
    <property type="protein sequence ID" value="GBM60303.1"/>
    <property type="molecule type" value="Genomic_DNA"/>
</dbReference>
<keyword evidence="2" id="KW-1185">Reference proteome</keyword>
<dbReference type="AlphaFoldDB" id="A0A4Y2H3T6"/>
<protein>
    <submittedName>
        <fullName evidence="1">Uncharacterized protein</fullName>
    </submittedName>
</protein>
<evidence type="ECO:0000313" key="2">
    <source>
        <dbReference type="Proteomes" id="UP000499080"/>
    </source>
</evidence>
<sequence>MLSVKSQQRSISDFVKKAYFACFKLKLGDQDKPWLLTRCVEDVRKIFVCGLRVNSFRFGIPMMWREQQNQTTDCCFCSVVVRGFNTENKKNILHPNLSSAIRPVPYTSEIPVPHPPSSLDDIRSDSEDRYTLTHKDESISDFYVNERPQPFSQSELNDLIRDLGLSGDGAELLGSRLKNKNLLTPGTSFSWYRHREKEFTQFLSKEGNLIFCNDVQGLMKYFDIEYDPSEWPPKNFCVLHRVLRYGAVFRFHQSKS</sequence>
<dbReference type="Proteomes" id="UP000499080">
    <property type="component" value="Unassembled WGS sequence"/>
</dbReference>
<comment type="caution">
    <text evidence="1">The sequence shown here is derived from an EMBL/GenBank/DDBJ whole genome shotgun (WGS) entry which is preliminary data.</text>
</comment>
<dbReference type="PANTHER" id="PTHR46114">
    <property type="entry name" value="APPLE DOMAIN-CONTAINING PROTEIN"/>
    <property type="match status" value="1"/>
</dbReference>
<proteinExistence type="predicted"/>
<name>A0A4Y2H3T6_ARAVE</name>